<feature type="transmembrane region" description="Helical" evidence="7">
    <location>
        <begin position="252"/>
        <end position="271"/>
    </location>
</feature>
<evidence type="ECO:0000256" key="3">
    <source>
        <dbReference type="ARBA" id="ARBA00022475"/>
    </source>
</evidence>
<dbReference type="SUPFAM" id="SSF103481">
    <property type="entry name" value="Multidrug resistance efflux transporter EmrE"/>
    <property type="match status" value="2"/>
</dbReference>
<dbReference type="InterPro" id="IPR000620">
    <property type="entry name" value="EamA_dom"/>
</dbReference>
<dbReference type="InterPro" id="IPR050638">
    <property type="entry name" value="AA-Vitamin_Transporters"/>
</dbReference>
<name>A0ABT2QMT2_9STAP</name>
<evidence type="ECO:0000256" key="6">
    <source>
        <dbReference type="ARBA" id="ARBA00023136"/>
    </source>
</evidence>
<evidence type="ECO:0000256" key="2">
    <source>
        <dbReference type="ARBA" id="ARBA00007362"/>
    </source>
</evidence>
<dbReference type="InterPro" id="IPR037185">
    <property type="entry name" value="EmrE-like"/>
</dbReference>
<dbReference type="EMBL" id="JAOPKZ010000001">
    <property type="protein sequence ID" value="MCU5745282.1"/>
    <property type="molecule type" value="Genomic_DNA"/>
</dbReference>
<feature type="domain" description="EamA" evidence="8">
    <location>
        <begin position="7"/>
        <end position="146"/>
    </location>
</feature>
<accession>A0ABT2QMT2</accession>
<keyword evidence="4 7" id="KW-0812">Transmembrane</keyword>
<protein>
    <submittedName>
        <fullName evidence="9">DMT family transporter</fullName>
    </submittedName>
</protein>
<feature type="transmembrane region" description="Helical" evidence="7">
    <location>
        <begin position="188"/>
        <end position="209"/>
    </location>
</feature>
<feature type="transmembrane region" description="Helical" evidence="7">
    <location>
        <begin position="72"/>
        <end position="92"/>
    </location>
</feature>
<feature type="transmembrane region" description="Helical" evidence="7">
    <location>
        <begin position="277"/>
        <end position="295"/>
    </location>
</feature>
<keyword evidence="3" id="KW-1003">Cell membrane</keyword>
<comment type="caution">
    <text evidence="9">The sequence shown here is derived from an EMBL/GenBank/DDBJ whole genome shotgun (WGS) entry which is preliminary data.</text>
</comment>
<dbReference type="PANTHER" id="PTHR32322:SF18">
    <property type="entry name" value="S-ADENOSYLMETHIONINE_S-ADENOSYLHOMOCYSTEINE TRANSPORTER"/>
    <property type="match status" value="1"/>
</dbReference>
<proteinExistence type="inferred from homology"/>
<evidence type="ECO:0000313" key="10">
    <source>
        <dbReference type="Proteomes" id="UP001209553"/>
    </source>
</evidence>
<dbReference type="Pfam" id="PF00892">
    <property type="entry name" value="EamA"/>
    <property type="match status" value="2"/>
</dbReference>
<comment type="subcellular location">
    <subcellularLocation>
        <location evidence="1">Cell membrane</location>
        <topology evidence="1">Multi-pass membrane protein</topology>
    </subcellularLocation>
</comment>
<evidence type="ECO:0000313" key="9">
    <source>
        <dbReference type="EMBL" id="MCU5745282.1"/>
    </source>
</evidence>
<keyword evidence="6 7" id="KW-0472">Membrane</keyword>
<gene>
    <name evidence="9" type="ORF">N9R04_00920</name>
</gene>
<reference evidence="9 10" key="1">
    <citation type="journal article" date="2023" name="Int. J. Syst. Evol. Microbiol.">
        <title>Streptococcus sciuri sp. nov., Staphylococcus marylandisciuri sp. nov. and Staphylococcus americanisciuri sp. nov., isolated from faeces of eastern grey squirrel (Sciurus carolinensis).</title>
        <authorList>
            <person name="Volokhov D.V."/>
            <person name="Zagorodnyaya T.A."/>
            <person name="Furtak V.A."/>
            <person name="Nattanmai G."/>
            <person name="Randall L."/>
            <person name="Jose S."/>
            <person name="Gao Y."/>
            <person name="Eisenberg T."/>
            <person name="Delmonte P."/>
            <person name="Blom J."/>
            <person name="Mitchell K.K."/>
        </authorList>
    </citation>
    <scope>NUCLEOTIDE SEQUENCE [LARGE SCALE GENOMIC DNA]</scope>
    <source>
        <strain evidence="9 10">SQ8-PEA</strain>
    </source>
</reference>
<sequence>MSKSRTWGMILVIAGATLWGVGGTMSQYLFQYERLPVGWYVSVRLLVSGILLLGISAITQGKAIIGIWSNKYSALQIVIYAVFGMLAVQYTFMASIHYGNVTVATLLQYLGLIIIMIYLVVSKQIRFQLKELIAVILALSGSYLLLTNGSTNKLSISWLAIIWGLASSVALAFYTVYPVKLLARWGAVNVVGWAMFIGGVFLSVIYHPWEVDISLWSPKVYIFLIVTIIFGTMLAFWLYIESLNYLSPQETSLFGTIEPLTALIVSVIWLGDTFGRWQIVGVSIIIFMVCFISLYSNKDVT</sequence>
<feature type="transmembrane region" description="Helical" evidence="7">
    <location>
        <begin position="221"/>
        <end position="240"/>
    </location>
</feature>
<evidence type="ECO:0000256" key="5">
    <source>
        <dbReference type="ARBA" id="ARBA00022989"/>
    </source>
</evidence>
<dbReference type="RefSeq" id="WP_262853687.1">
    <property type="nucleotide sequence ID" value="NZ_JAOPKZ010000001.1"/>
</dbReference>
<dbReference type="Proteomes" id="UP001209553">
    <property type="component" value="Unassembled WGS sequence"/>
</dbReference>
<evidence type="ECO:0000256" key="7">
    <source>
        <dbReference type="SAM" id="Phobius"/>
    </source>
</evidence>
<evidence type="ECO:0000259" key="8">
    <source>
        <dbReference type="Pfam" id="PF00892"/>
    </source>
</evidence>
<feature type="transmembrane region" description="Helical" evidence="7">
    <location>
        <begin position="132"/>
        <end position="150"/>
    </location>
</feature>
<feature type="transmembrane region" description="Helical" evidence="7">
    <location>
        <begin position="98"/>
        <end position="120"/>
    </location>
</feature>
<keyword evidence="5 7" id="KW-1133">Transmembrane helix</keyword>
<evidence type="ECO:0000256" key="1">
    <source>
        <dbReference type="ARBA" id="ARBA00004651"/>
    </source>
</evidence>
<feature type="transmembrane region" description="Helical" evidence="7">
    <location>
        <begin position="42"/>
        <end position="60"/>
    </location>
</feature>
<comment type="similarity">
    <text evidence="2">Belongs to the EamA transporter family.</text>
</comment>
<keyword evidence="10" id="KW-1185">Reference proteome</keyword>
<organism evidence="9 10">
    <name type="scientific">Staphylococcus marylandisciuri</name>
    <dbReference type="NCBI Taxonomy" id="2981529"/>
    <lineage>
        <taxon>Bacteria</taxon>
        <taxon>Bacillati</taxon>
        <taxon>Bacillota</taxon>
        <taxon>Bacilli</taxon>
        <taxon>Bacillales</taxon>
        <taxon>Staphylococcaceae</taxon>
        <taxon>Staphylococcus</taxon>
    </lineage>
</organism>
<feature type="transmembrane region" description="Helical" evidence="7">
    <location>
        <begin position="156"/>
        <end position="176"/>
    </location>
</feature>
<evidence type="ECO:0000256" key="4">
    <source>
        <dbReference type="ARBA" id="ARBA00022692"/>
    </source>
</evidence>
<dbReference type="PANTHER" id="PTHR32322">
    <property type="entry name" value="INNER MEMBRANE TRANSPORTER"/>
    <property type="match status" value="1"/>
</dbReference>
<feature type="domain" description="EamA" evidence="8">
    <location>
        <begin position="159"/>
        <end position="293"/>
    </location>
</feature>